<dbReference type="Gene3D" id="3.40.50.300">
    <property type="entry name" value="P-loop containing nucleotide triphosphate hydrolases"/>
    <property type="match status" value="1"/>
</dbReference>
<dbReference type="InterPro" id="IPR005116">
    <property type="entry name" value="Transp-assoc_OB_typ1"/>
</dbReference>
<organism evidence="8 9">
    <name type="scientific">Yinghuangia aomiensis</name>
    <dbReference type="NCBI Taxonomy" id="676205"/>
    <lineage>
        <taxon>Bacteria</taxon>
        <taxon>Bacillati</taxon>
        <taxon>Actinomycetota</taxon>
        <taxon>Actinomycetes</taxon>
        <taxon>Kitasatosporales</taxon>
        <taxon>Streptomycetaceae</taxon>
        <taxon>Yinghuangia</taxon>
    </lineage>
</organism>
<dbReference type="InterPro" id="IPR003439">
    <property type="entry name" value="ABC_transporter-like_ATP-bd"/>
</dbReference>
<keyword evidence="9" id="KW-1185">Reference proteome</keyword>
<accession>A0ABP9H861</accession>
<dbReference type="SUPFAM" id="SSF52540">
    <property type="entry name" value="P-loop containing nucleoside triphosphate hydrolases"/>
    <property type="match status" value="1"/>
</dbReference>
<evidence type="ECO:0000256" key="2">
    <source>
        <dbReference type="ARBA" id="ARBA00022505"/>
    </source>
</evidence>
<proteinExistence type="predicted"/>
<feature type="domain" description="Mop" evidence="7">
    <location>
        <begin position="278"/>
        <end position="344"/>
    </location>
</feature>
<dbReference type="Pfam" id="PF03459">
    <property type="entry name" value="TOBE"/>
    <property type="match status" value="1"/>
</dbReference>
<dbReference type="InterPro" id="IPR027417">
    <property type="entry name" value="P-loop_NTPase"/>
</dbReference>
<name>A0ABP9H861_9ACTN</name>
<dbReference type="Gene3D" id="2.40.50.100">
    <property type="match status" value="1"/>
</dbReference>
<dbReference type="Pfam" id="PF00005">
    <property type="entry name" value="ABC_tran"/>
    <property type="match status" value="1"/>
</dbReference>
<dbReference type="PANTHER" id="PTHR42781">
    <property type="entry name" value="SPERMIDINE/PUTRESCINE IMPORT ATP-BINDING PROTEIN POTA"/>
    <property type="match status" value="1"/>
</dbReference>
<keyword evidence="2 5" id="KW-0500">Molybdenum</keyword>
<protein>
    <recommendedName>
        <fullName evidence="10">Molybdate transport system ATP-binding protein</fullName>
    </recommendedName>
</protein>
<evidence type="ECO:0000256" key="3">
    <source>
        <dbReference type="ARBA" id="ARBA00022741"/>
    </source>
</evidence>
<keyword evidence="1" id="KW-0813">Transport</keyword>
<evidence type="ECO:0000256" key="4">
    <source>
        <dbReference type="ARBA" id="ARBA00022840"/>
    </source>
</evidence>
<dbReference type="InterPro" id="IPR017871">
    <property type="entry name" value="ABC_transporter-like_CS"/>
</dbReference>
<dbReference type="InterPro" id="IPR008995">
    <property type="entry name" value="Mo/tungstate-bd_C_term_dom"/>
</dbReference>
<keyword evidence="4" id="KW-0067">ATP-binding</keyword>
<dbReference type="PANTHER" id="PTHR42781:SF4">
    <property type="entry name" value="SPERMIDINE_PUTRESCINE IMPORT ATP-BINDING PROTEIN POTA"/>
    <property type="match status" value="1"/>
</dbReference>
<evidence type="ECO:0000313" key="8">
    <source>
        <dbReference type="EMBL" id="GAA4963621.1"/>
    </source>
</evidence>
<dbReference type="SMART" id="SM00382">
    <property type="entry name" value="AAA"/>
    <property type="match status" value="1"/>
</dbReference>
<dbReference type="Proteomes" id="UP001500466">
    <property type="component" value="Unassembled WGS sequence"/>
</dbReference>
<dbReference type="SUPFAM" id="SSF50331">
    <property type="entry name" value="MOP-like"/>
    <property type="match status" value="1"/>
</dbReference>
<dbReference type="InterPro" id="IPR003593">
    <property type="entry name" value="AAA+_ATPase"/>
</dbReference>
<evidence type="ECO:0000259" key="6">
    <source>
        <dbReference type="PROSITE" id="PS50893"/>
    </source>
</evidence>
<evidence type="ECO:0000259" key="7">
    <source>
        <dbReference type="PROSITE" id="PS51866"/>
    </source>
</evidence>
<evidence type="ECO:0000313" key="9">
    <source>
        <dbReference type="Proteomes" id="UP001500466"/>
    </source>
</evidence>
<dbReference type="PROSITE" id="PS00211">
    <property type="entry name" value="ABC_TRANSPORTER_1"/>
    <property type="match status" value="1"/>
</dbReference>
<dbReference type="InterPro" id="IPR050093">
    <property type="entry name" value="ABC_SmlMolc_Importer"/>
</dbReference>
<dbReference type="RefSeq" id="WP_425584947.1">
    <property type="nucleotide sequence ID" value="NZ_BAABHS010000009.1"/>
</dbReference>
<dbReference type="PROSITE" id="PS51866">
    <property type="entry name" value="MOP"/>
    <property type="match status" value="1"/>
</dbReference>
<evidence type="ECO:0000256" key="5">
    <source>
        <dbReference type="PROSITE-ProRule" id="PRU01213"/>
    </source>
</evidence>
<comment type="caution">
    <text evidence="8">The sequence shown here is derived from an EMBL/GenBank/DDBJ whole genome shotgun (WGS) entry which is preliminary data.</text>
</comment>
<dbReference type="InterPro" id="IPR004606">
    <property type="entry name" value="Mop_domain"/>
</dbReference>
<dbReference type="EMBL" id="BAABHS010000009">
    <property type="protein sequence ID" value="GAA4963621.1"/>
    <property type="molecule type" value="Genomic_DNA"/>
</dbReference>
<evidence type="ECO:0000256" key="1">
    <source>
        <dbReference type="ARBA" id="ARBA00022448"/>
    </source>
</evidence>
<evidence type="ECO:0008006" key="10">
    <source>
        <dbReference type="Google" id="ProtNLM"/>
    </source>
</evidence>
<gene>
    <name evidence="8" type="ORF">GCM10023205_29420</name>
</gene>
<keyword evidence="3" id="KW-0547">Nucleotide-binding</keyword>
<reference evidence="9" key="1">
    <citation type="journal article" date="2019" name="Int. J. Syst. Evol. Microbiol.">
        <title>The Global Catalogue of Microorganisms (GCM) 10K type strain sequencing project: providing services to taxonomists for standard genome sequencing and annotation.</title>
        <authorList>
            <consortium name="The Broad Institute Genomics Platform"/>
            <consortium name="The Broad Institute Genome Sequencing Center for Infectious Disease"/>
            <person name="Wu L."/>
            <person name="Ma J."/>
        </authorList>
    </citation>
    <scope>NUCLEOTIDE SEQUENCE [LARGE SCALE GENOMIC DNA]</scope>
    <source>
        <strain evidence="9">JCM 17986</strain>
    </source>
</reference>
<sequence length="345" mass="35442">MTPALRARTEGLVTAELTVAAGEVVAVVGPNGAGKSTLLRALAGLPGPARAAVAIDGRPVGHLPPHARRVGYVPQDGALFPHLTAARNVAYGLRGRGGSRAEARRTAHDWLARLGLADLAGRRPGQLSGGQQQRVALARALAAEPRLLLLDEPLAALDVETRAAVRHTLRSHLGPYDGACLIVTHDPVDALSLAGRMLVVEDGAIAQDAPAAEVTRAPRSAWVARMLGLNAYEGVADGTGIRIRDGGHTLSTAEPVPAGPVLATVHPDHVTLHRERPEGSARNTWPGTVAEVTGTGTRLRVTVRGRGGPDVVAEVTAAAAAELGVGEGLPVWVGVKATGVGVTAL</sequence>
<feature type="domain" description="ABC transporter" evidence="6">
    <location>
        <begin position="7"/>
        <end position="227"/>
    </location>
</feature>
<dbReference type="PROSITE" id="PS50893">
    <property type="entry name" value="ABC_TRANSPORTER_2"/>
    <property type="match status" value="1"/>
</dbReference>